<gene>
    <name evidence="1" type="ORF">XF3B_46060</name>
</gene>
<accession>A0A809YKC5</accession>
<sequence>MGTRANTHTETYFLRLLELSPFERRTRGGWRFGTRRISDGVADRLIASGRAEIRGEQLHHKAEAT</sequence>
<evidence type="ECO:0000313" key="1">
    <source>
        <dbReference type="EMBL" id="BCE39575.1"/>
    </source>
</evidence>
<dbReference type="AlphaFoldDB" id="A0A809YKC5"/>
<protein>
    <submittedName>
        <fullName evidence="1">Uncharacterized protein</fullName>
    </submittedName>
</protein>
<organism evidence="1">
    <name type="scientific">Bradyrhizobium diazoefficiens</name>
    <dbReference type="NCBI Taxonomy" id="1355477"/>
    <lineage>
        <taxon>Bacteria</taxon>
        <taxon>Pseudomonadati</taxon>
        <taxon>Pseudomonadota</taxon>
        <taxon>Alphaproteobacteria</taxon>
        <taxon>Hyphomicrobiales</taxon>
        <taxon>Nitrobacteraceae</taxon>
        <taxon>Bradyrhizobium</taxon>
    </lineage>
</organism>
<name>A0A809YKC5_9BRAD</name>
<dbReference type="EMBL" id="AP023093">
    <property type="protein sequence ID" value="BCE39575.1"/>
    <property type="molecule type" value="Genomic_DNA"/>
</dbReference>
<proteinExistence type="predicted"/>
<reference evidence="1" key="1">
    <citation type="submission" date="2020-05" db="EMBL/GenBank/DDBJ databases">
        <title>Complete genome sequence of Bradyrhizobium diazoefficiens XF3 isolated from soybean nodule.</title>
        <authorList>
            <person name="Noda R."/>
            <person name="Kakizaki K."/>
            <person name="Minamisawa K."/>
        </authorList>
    </citation>
    <scope>NUCLEOTIDE SEQUENCE</scope>
    <source>
        <strain evidence="1">XF3</strain>
    </source>
</reference>
<dbReference type="RefSeq" id="WP_182871719.1">
    <property type="nucleotide sequence ID" value="NZ_AP022639.1"/>
</dbReference>